<dbReference type="EMBL" id="CP003006">
    <property type="protein sequence ID" value="AEO60099.1"/>
    <property type="molecule type" value="Genomic_DNA"/>
</dbReference>
<dbReference type="KEGG" id="mtm:MYCTH_2308955"/>
<dbReference type="PANTHER" id="PTHR28029">
    <property type="entry name" value="PROTEIN ILM1"/>
    <property type="match status" value="1"/>
</dbReference>
<dbReference type="Pfam" id="PF10311">
    <property type="entry name" value="Ilm1"/>
    <property type="match status" value="1"/>
</dbReference>
<dbReference type="VEuPathDB" id="FungiDB:MYCTH_2308955"/>
<keyword evidence="2" id="KW-0472">Membrane</keyword>
<dbReference type="eggNOG" id="ENOG502RZTE">
    <property type="taxonomic scope" value="Eukaryota"/>
</dbReference>
<feature type="transmembrane region" description="Helical" evidence="2">
    <location>
        <begin position="97"/>
        <end position="118"/>
    </location>
</feature>
<reference evidence="3 4" key="1">
    <citation type="journal article" date="2011" name="Nat. Biotechnol.">
        <title>Comparative genomic analysis of the thermophilic biomass-degrading fungi Myceliophthora thermophila and Thielavia terrestris.</title>
        <authorList>
            <person name="Berka R.M."/>
            <person name="Grigoriev I.V."/>
            <person name="Otillar R."/>
            <person name="Salamov A."/>
            <person name="Grimwood J."/>
            <person name="Reid I."/>
            <person name="Ishmael N."/>
            <person name="John T."/>
            <person name="Darmond C."/>
            <person name="Moisan M.-C."/>
            <person name="Henrissat B."/>
            <person name="Coutinho P.M."/>
            <person name="Lombard V."/>
            <person name="Natvig D.O."/>
            <person name="Lindquist E."/>
            <person name="Schmutz J."/>
            <person name="Lucas S."/>
            <person name="Harris P."/>
            <person name="Powlowski J."/>
            <person name="Bellemare A."/>
            <person name="Taylor D."/>
            <person name="Butler G."/>
            <person name="de Vries R.P."/>
            <person name="Allijn I.E."/>
            <person name="van den Brink J."/>
            <person name="Ushinsky S."/>
            <person name="Storms R."/>
            <person name="Powell A.J."/>
            <person name="Paulsen I.T."/>
            <person name="Elbourne L.D.H."/>
            <person name="Baker S.E."/>
            <person name="Magnuson J."/>
            <person name="LaBoissiere S."/>
            <person name="Clutterbuck A.J."/>
            <person name="Martinez D."/>
            <person name="Wogulis M."/>
            <person name="de Leon A.L."/>
            <person name="Rey M.W."/>
            <person name="Tsang A."/>
        </authorList>
    </citation>
    <scope>NUCLEOTIDE SEQUENCE [LARGE SCALE GENOMIC DNA]</scope>
    <source>
        <strain evidence="4">ATCC 42464 / BCRC 31852 / DSM 1799</strain>
    </source>
</reference>
<dbReference type="RefSeq" id="XP_003665344.1">
    <property type="nucleotide sequence ID" value="XM_003665296.1"/>
</dbReference>
<sequence length="220" mass="24069">MALISAKTILTSLCLFHITLGFFFLTNPGTIADQAVVYILGESMGLPNSRSFETQSPALGFLAVVLALFGITDLATLSLPDEIGLDHYWGVQAPLRLILSFLLSFYSFFFSASSPLFYTDDAGTLSSSSSSSSSSRSSSSTSSSSSRFQHPSVHRAAHNPAYVPSAWGGDALKNRVFFTFMFVETISWLWVWVTLGEERREALARKARRRSSSSSGSQKY</sequence>
<organism evidence="3 4">
    <name type="scientific">Thermothelomyces thermophilus (strain ATCC 42464 / BCRC 31852 / DSM 1799)</name>
    <name type="common">Sporotrichum thermophile</name>
    <dbReference type="NCBI Taxonomy" id="573729"/>
    <lineage>
        <taxon>Eukaryota</taxon>
        <taxon>Fungi</taxon>
        <taxon>Dikarya</taxon>
        <taxon>Ascomycota</taxon>
        <taxon>Pezizomycotina</taxon>
        <taxon>Sordariomycetes</taxon>
        <taxon>Sordariomycetidae</taxon>
        <taxon>Sordariales</taxon>
        <taxon>Chaetomiaceae</taxon>
        <taxon>Thermothelomyces</taxon>
    </lineage>
</organism>
<dbReference type="GeneID" id="11511104"/>
<gene>
    <name evidence="3" type="ORF">MYCTH_2308955</name>
</gene>
<dbReference type="HOGENOM" id="CLU_113779_0_0_1"/>
<dbReference type="InterPro" id="IPR018815">
    <property type="entry name" value="Incr_loss_mito_DNA_1"/>
</dbReference>
<feature type="transmembrane region" description="Helical" evidence="2">
    <location>
        <begin position="58"/>
        <end position="77"/>
    </location>
</feature>
<feature type="transmembrane region" description="Helical" evidence="2">
    <location>
        <begin position="176"/>
        <end position="195"/>
    </location>
</feature>
<keyword evidence="2" id="KW-1133">Transmembrane helix</keyword>
<dbReference type="InParanoid" id="G2QKJ3"/>
<feature type="compositionally biased region" description="Low complexity" evidence="1">
    <location>
        <begin position="126"/>
        <end position="146"/>
    </location>
</feature>
<proteinExistence type="predicted"/>
<evidence type="ECO:0000256" key="1">
    <source>
        <dbReference type="SAM" id="MobiDB-lite"/>
    </source>
</evidence>
<dbReference type="AlphaFoldDB" id="G2QKJ3"/>
<dbReference type="PANTHER" id="PTHR28029:SF1">
    <property type="entry name" value="PROTEIN ILM1"/>
    <property type="match status" value="1"/>
</dbReference>
<evidence type="ECO:0008006" key="5">
    <source>
        <dbReference type="Google" id="ProtNLM"/>
    </source>
</evidence>
<dbReference type="OMA" id="FWLWIFI"/>
<protein>
    <recommendedName>
        <fullName evidence="5">Increased loss of mitochondrial DNA protein 1</fullName>
    </recommendedName>
</protein>
<evidence type="ECO:0000256" key="2">
    <source>
        <dbReference type="SAM" id="Phobius"/>
    </source>
</evidence>
<dbReference type="OrthoDB" id="5299849at2759"/>
<accession>G2QKJ3</accession>
<evidence type="ECO:0000313" key="3">
    <source>
        <dbReference type="EMBL" id="AEO60099.1"/>
    </source>
</evidence>
<name>G2QKJ3_THET4</name>
<keyword evidence="2" id="KW-0812">Transmembrane</keyword>
<evidence type="ECO:0000313" key="4">
    <source>
        <dbReference type="Proteomes" id="UP000007322"/>
    </source>
</evidence>
<feature type="region of interest" description="Disordered" evidence="1">
    <location>
        <begin position="126"/>
        <end position="150"/>
    </location>
</feature>
<dbReference type="Proteomes" id="UP000007322">
    <property type="component" value="Chromosome 5"/>
</dbReference>
<keyword evidence="4" id="KW-1185">Reference proteome</keyword>